<keyword evidence="3 7" id="KW-0812">Transmembrane</keyword>
<dbReference type="Proteomes" id="UP000189339">
    <property type="component" value="Unassembled WGS sequence"/>
</dbReference>
<evidence type="ECO:0000313" key="10">
    <source>
        <dbReference type="EMBL" id="ONF43080.1"/>
    </source>
</evidence>
<feature type="transmembrane region" description="Helical" evidence="7">
    <location>
        <begin position="923"/>
        <end position="943"/>
    </location>
</feature>
<keyword evidence="5 7" id="KW-0472">Membrane</keyword>
<dbReference type="Pfam" id="PF23357">
    <property type="entry name" value="DUF7088"/>
    <property type="match status" value="1"/>
</dbReference>
<dbReference type="RefSeq" id="WP_076724558.1">
    <property type="nucleotide sequence ID" value="NZ_MSCW01000007.1"/>
</dbReference>
<keyword evidence="11" id="KW-1185">Reference proteome</keyword>
<feature type="transmembrane region" description="Helical" evidence="7">
    <location>
        <begin position="135"/>
        <end position="154"/>
    </location>
</feature>
<name>A0A1V2DRH3_9GAMM</name>
<proteinExistence type="predicted"/>
<dbReference type="PANTHER" id="PTHR30294:SF29">
    <property type="entry name" value="MULTIDRUG ABC TRANSPORTER PERMEASE YBHS-RELATED"/>
    <property type="match status" value="1"/>
</dbReference>
<evidence type="ECO:0000256" key="2">
    <source>
        <dbReference type="ARBA" id="ARBA00022475"/>
    </source>
</evidence>
<dbReference type="OrthoDB" id="9794512at2"/>
<feature type="transmembrane region" description="Helical" evidence="7">
    <location>
        <begin position="216"/>
        <end position="239"/>
    </location>
</feature>
<dbReference type="GO" id="GO:0140359">
    <property type="term" value="F:ABC-type transporter activity"/>
    <property type="evidence" value="ECO:0007669"/>
    <property type="project" value="InterPro"/>
</dbReference>
<evidence type="ECO:0000256" key="5">
    <source>
        <dbReference type="ARBA" id="ARBA00023136"/>
    </source>
</evidence>
<dbReference type="AlphaFoldDB" id="A0A1V2DRH3"/>
<evidence type="ECO:0000256" key="7">
    <source>
        <dbReference type="SAM" id="Phobius"/>
    </source>
</evidence>
<feature type="transmembrane region" description="Helical" evidence="7">
    <location>
        <begin position="56"/>
        <end position="74"/>
    </location>
</feature>
<organism evidence="10 11">
    <name type="scientific">Marinobacter lutaoensis</name>
    <dbReference type="NCBI Taxonomy" id="135739"/>
    <lineage>
        <taxon>Bacteria</taxon>
        <taxon>Pseudomonadati</taxon>
        <taxon>Pseudomonadota</taxon>
        <taxon>Gammaproteobacteria</taxon>
        <taxon>Pseudomonadales</taxon>
        <taxon>Marinobacteraceae</taxon>
        <taxon>Marinobacter</taxon>
    </lineage>
</organism>
<comment type="caution">
    <text evidence="10">The sequence shown here is derived from an EMBL/GenBank/DDBJ whole genome shotgun (WGS) entry which is preliminary data.</text>
</comment>
<evidence type="ECO:0000256" key="6">
    <source>
        <dbReference type="SAM" id="MobiDB-lite"/>
    </source>
</evidence>
<dbReference type="GO" id="GO:0005886">
    <property type="term" value="C:plasma membrane"/>
    <property type="evidence" value="ECO:0007669"/>
    <property type="project" value="UniProtKB-SubCell"/>
</dbReference>
<feature type="transmembrane region" description="Helical" evidence="7">
    <location>
        <begin position="251"/>
        <end position="270"/>
    </location>
</feature>
<dbReference type="EMBL" id="MSCW01000007">
    <property type="protein sequence ID" value="ONF43080.1"/>
    <property type="molecule type" value="Genomic_DNA"/>
</dbReference>
<dbReference type="InterPro" id="IPR019196">
    <property type="entry name" value="ABC_transp_unknown"/>
</dbReference>
<dbReference type="InterPro" id="IPR055396">
    <property type="entry name" value="DUF7088"/>
</dbReference>
<feature type="transmembrane region" description="Helical" evidence="7">
    <location>
        <begin position="95"/>
        <end position="115"/>
    </location>
</feature>
<feature type="region of interest" description="Disordered" evidence="6">
    <location>
        <begin position="810"/>
        <end position="841"/>
    </location>
</feature>
<dbReference type="STRING" id="135739.BTO32_10305"/>
<feature type="compositionally biased region" description="Acidic residues" evidence="6">
    <location>
        <begin position="821"/>
        <end position="831"/>
    </location>
</feature>
<feature type="transmembrane region" description="Helical" evidence="7">
    <location>
        <begin position="161"/>
        <end position="188"/>
    </location>
</feature>
<keyword evidence="2" id="KW-1003">Cell membrane</keyword>
<keyword evidence="4 7" id="KW-1133">Transmembrane helix</keyword>
<feature type="transmembrane region" description="Helical" evidence="7">
    <location>
        <begin position="21"/>
        <end position="44"/>
    </location>
</feature>
<evidence type="ECO:0000313" key="11">
    <source>
        <dbReference type="Proteomes" id="UP000189339"/>
    </source>
</evidence>
<evidence type="ECO:0000256" key="3">
    <source>
        <dbReference type="ARBA" id="ARBA00022692"/>
    </source>
</evidence>
<dbReference type="InterPro" id="IPR051449">
    <property type="entry name" value="ABC-2_transporter_component"/>
</dbReference>
<evidence type="ECO:0000259" key="8">
    <source>
        <dbReference type="Pfam" id="PF09822"/>
    </source>
</evidence>
<sequence>MAEILSIARKEFRGFFASPAAYLFLALFAAACLFVFFWGEAFFARNVADLEPLFDWLPLLLIFLIAALTMRSWSEERRAGTLESLLTSPVSLWQLVLGKFLAALGLLCIALLLTLPLPVTVALLGPLDGGPVLGGYLATLCLGAAYIAIGLFTSSRTDNPIVALMVTVLICGLFYLIGSSLITGLAGYHLGQFLELLGTGSRFDAISRGVLDLRDIYYYLSLTGVFLVLNVHTLETLRWRGNPVSRPLRHWNAVTALAVVNLLAANLWLYPLQSIRLDLTENHLYTLSEATTQTLAELDEPLRIHGYFSEKTHPLLAPLVPRLQSLLEEYQVRGGGNLRVEFVDPTRDKEAEETAARRYGIQPVPFQTASRYESAIVNSYFDVVIAYGDDYEKLGFRDLIEVKSTGEGDLKVALKNPEYEITRAIHRLVRSYRSGADTFAAIHQPVTLHAWVSPKAKLPEELQSLRDDLDAVVGELKDKAGDQLSVEFQDPDAGDGELARTLYDDYGFSPLLASLLDPQPFWFHLMLESGDSQVQVPLPATLDRDSLRQSFDDALKRLVPGALKTIALVAPDGPRFQGSGYNALVRSLEENARVERTDLADGRVPAGTDLLLVMNPTGLDQKAVFAIDQFLMRGGRVVMAASPYQVSLGQSLTARRQDTGLESWLQHLGVTLEPSLVLDPMSAALPVPSTRVVGGLTFREIQMLPYPFFADLRDDQLNRDHPITAGLQQMIVSWASPITLDEEKTGDLKVTRLMETSGRSWTQDSAEVLPDFERYPSQGFDSPEARSPQLVAVALEGEFTSAFADQDSPLLAGDALKGDTPAEDTQEDTQEDDHPAVTASSVIRKSPESARLVLVSSSSFASDTMLDLITQSLGTVYTQPVAFIQNAVDWSLEDPALLALRGQSRYARTLAPLTRQQQRGWEYANYGLALLGLALIWLWRRYIRARDQRRYQKILAEVA</sequence>
<comment type="subcellular location">
    <subcellularLocation>
        <location evidence="1">Cell membrane</location>
        <topology evidence="1">Multi-pass membrane protein</topology>
    </subcellularLocation>
</comment>
<feature type="domain" description="ABC-type uncharacterised transport system" evidence="8">
    <location>
        <begin position="564"/>
        <end position="866"/>
    </location>
</feature>
<reference evidence="10 11" key="1">
    <citation type="submission" date="2016-12" db="EMBL/GenBank/DDBJ databases">
        <title>Marinobacter lutaoensis whole genome sequencing.</title>
        <authorList>
            <person name="Verma A."/>
            <person name="Krishnamurthi S."/>
        </authorList>
    </citation>
    <scope>NUCLEOTIDE SEQUENCE [LARGE SCALE GENOMIC DNA]</scope>
    <source>
        <strain evidence="10 11">T5054</strain>
    </source>
</reference>
<gene>
    <name evidence="10" type="ORF">BTO32_10305</name>
</gene>
<protein>
    <submittedName>
        <fullName evidence="10">ABC transporter permease</fullName>
    </submittedName>
</protein>
<dbReference type="PANTHER" id="PTHR30294">
    <property type="entry name" value="MEMBRANE COMPONENT OF ABC TRANSPORTER YHHJ-RELATED"/>
    <property type="match status" value="1"/>
</dbReference>
<evidence type="ECO:0000256" key="1">
    <source>
        <dbReference type="ARBA" id="ARBA00004651"/>
    </source>
</evidence>
<feature type="domain" description="DUF7088" evidence="9">
    <location>
        <begin position="281"/>
        <end position="385"/>
    </location>
</feature>
<evidence type="ECO:0000256" key="4">
    <source>
        <dbReference type="ARBA" id="ARBA00022989"/>
    </source>
</evidence>
<evidence type="ECO:0000259" key="9">
    <source>
        <dbReference type="Pfam" id="PF23357"/>
    </source>
</evidence>
<dbReference type="Pfam" id="PF12679">
    <property type="entry name" value="ABC2_membrane_2"/>
    <property type="match status" value="1"/>
</dbReference>
<dbReference type="Pfam" id="PF09822">
    <property type="entry name" value="ABC_transp_aux"/>
    <property type="match status" value="1"/>
</dbReference>
<accession>A0A1V2DRH3</accession>